<dbReference type="RefSeq" id="WP_069912745.1">
    <property type="nucleotide sequence ID" value="NZ_LAJE02000408.1"/>
</dbReference>
<protein>
    <submittedName>
        <fullName evidence="3">Phosphoesterase PA-phosphatase</fullName>
    </submittedName>
</protein>
<organism evidence="3 4">
    <name type="scientific">Devosia insulae DS-56</name>
    <dbReference type="NCBI Taxonomy" id="1116389"/>
    <lineage>
        <taxon>Bacteria</taxon>
        <taxon>Pseudomonadati</taxon>
        <taxon>Pseudomonadota</taxon>
        <taxon>Alphaproteobacteria</taxon>
        <taxon>Hyphomicrobiales</taxon>
        <taxon>Devosiaceae</taxon>
        <taxon>Devosia</taxon>
    </lineage>
</organism>
<dbReference type="PANTHER" id="PTHR34599:SF1">
    <property type="entry name" value="PHOSPHATIDIC ACID PHOSPHATASE TYPE 2_HALOPEROXIDASE DOMAIN-CONTAINING PROTEIN"/>
    <property type="match status" value="1"/>
</dbReference>
<dbReference type="EMBL" id="LAJE02000408">
    <property type="protein sequence ID" value="OEO27935.1"/>
    <property type="molecule type" value="Genomic_DNA"/>
</dbReference>
<sequence>MRGYRLAALGAAVLLWCATSLGALAEARPAPGAMLRDWYYLMNELVRHTATYSPPVASRSFAYLGITAFEAAVGGSDRLVSLAGQLRGLEQVPEREAGVSYDETVVISAAMSDAIVFYFGNTGPTGQRVINRAQSKWRALAVEGVPEDVVVRSEAFGKAMAAAIFAWSQGDGGATVLNMGFPYEFELPKGDDKWVPTSLVRQQQLPLLPEWGNNRTFATPDGAACPTAGNPAFSIEPGSDFYKEAAEVYETVKNATPEQAAIARFWSDDPMLSMTPPGHWVSIALQVAERADLPLDENVDLLARMGIAMSDAFVGCWHAKFVYDLVRPITYIKKVIDPKWEPILNTPPFPEYPSGHSTVSGAMDAVMTAFFGENYAFEDQTGSPDGRNPRKYASFREAAEEAGISRLYGGIHFRSAIEDGLVQGRCIAAYTIALKTRK</sequence>
<feature type="chain" id="PRO_5009190103" evidence="1">
    <location>
        <begin position="26"/>
        <end position="438"/>
    </location>
</feature>
<accession>A0A1E5XH63</accession>
<dbReference type="AlphaFoldDB" id="A0A1E5XH63"/>
<dbReference type="Proteomes" id="UP000095463">
    <property type="component" value="Unassembled WGS sequence"/>
</dbReference>
<gene>
    <name evidence="3" type="ORF">VW23_007170</name>
</gene>
<name>A0A1E5XH63_9HYPH</name>
<evidence type="ECO:0000259" key="2">
    <source>
        <dbReference type="Pfam" id="PF01569"/>
    </source>
</evidence>
<feature type="signal peptide" evidence="1">
    <location>
        <begin position="1"/>
        <end position="25"/>
    </location>
</feature>
<dbReference type="InterPro" id="IPR000326">
    <property type="entry name" value="PAP2/HPO"/>
</dbReference>
<comment type="caution">
    <text evidence="3">The sequence shown here is derived from an EMBL/GenBank/DDBJ whole genome shotgun (WGS) entry which is preliminary data.</text>
</comment>
<evidence type="ECO:0000313" key="3">
    <source>
        <dbReference type="EMBL" id="OEO27935.1"/>
    </source>
</evidence>
<dbReference type="Gene3D" id="1.10.606.20">
    <property type="match status" value="1"/>
</dbReference>
<dbReference type="CDD" id="cd03398">
    <property type="entry name" value="PAP2_haloperoxidase"/>
    <property type="match status" value="1"/>
</dbReference>
<reference evidence="3 4" key="1">
    <citation type="journal article" date="2015" name="Genome Announc.">
        <title>Genome Assemblies of Three Soil-Associated Devosia species: D. insulae, D. limi, and D. soli.</title>
        <authorList>
            <person name="Hassan Y.I."/>
            <person name="Lepp D."/>
            <person name="Zhou T."/>
        </authorList>
    </citation>
    <scope>NUCLEOTIDE SEQUENCE [LARGE SCALE GENOMIC DNA]</scope>
    <source>
        <strain evidence="3 4">DS-56</strain>
    </source>
</reference>
<dbReference type="Pfam" id="PF01569">
    <property type="entry name" value="PAP2"/>
    <property type="match status" value="1"/>
</dbReference>
<dbReference type="InterPro" id="IPR052559">
    <property type="entry name" value="V-haloperoxidase"/>
</dbReference>
<evidence type="ECO:0000313" key="4">
    <source>
        <dbReference type="Proteomes" id="UP000095463"/>
    </source>
</evidence>
<proteinExistence type="predicted"/>
<dbReference type="PANTHER" id="PTHR34599">
    <property type="entry name" value="PEROXIDASE-RELATED"/>
    <property type="match status" value="1"/>
</dbReference>
<keyword evidence="4" id="KW-1185">Reference proteome</keyword>
<dbReference type="InterPro" id="IPR036938">
    <property type="entry name" value="PAP2/HPO_sf"/>
</dbReference>
<dbReference type="OrthoDB" id="103227at2"/>
<feature type="domain" description="Phosphatidic acid phosphatase type 2/haloperoxidase" evidence="2">
    <location>
        <begin position="309"/>
        <end position="434"/>
    </location>
</feature>
<evidence type="ECO:0000256" key="1">
    <source>
        <dbReference type="SAM" id="SignalP"/>
    </source>
</evidence>
<dbReference type="SUPFAM" id="SSF48317">
    <property type="entry name" value="Acid phosphatase/Vanadium-dependent haloperoxidase"/>
    <property type="match status" value="1"/>
</dbReference>
<keyword evidence="1" id="KW-0732">Signal</keyword>